<accession>A0ABP8STJ7</accession>
<dbReference type="EMBL" id="BAABGU010000022">
    <property type="protein sequence ID" value="GAA4573849.1"/>
    <property type="molecule type" value="Genomic_DNA"/>
</dbReference>
<sequence>MVVIRGRPPCGTPDLLSQAVETAGATGVRVEVPGLADVVARGGASRLVTEARRLATALTA</sequence>
<name>A0ABP8STJ7_9ACTN</name>
<gene>
    <name evidence="1" type="ORF">GCM10023176_39660</name>
</gene>
<reference evidence="2" key="1">
    <citation type="journal article" date="2019" name="Int. J. Syst. Evol. Microbiol.">
        <title>The Global Catalogue of Microorganisms (GCM) 10K type strain sequencing project: providing services to taxonomists for standard genome sequencing and annotation.</title>
        <authorList>
            <consortium name="The Broad Institute Genomics Platform"/>
            <consortium name="The Broad Institute Genome Sequencing Center for Infectious Disease"/>
            <person name="Wu L."/>
            <person name="Ma J."/>
        </authorList>
    </citation>
    <scope>NUCLEOTIDE SEQUENCE [LARGE SCALE GENOMIC DNA]</scope>
    <source>
        <strain evidence="2">JCM 3175</strain>
    </source>
</reference>
<evidence type="ECO:0000313" key="2">
    <source>
        <dbReference type="Proteomes" id="UP001500307"/>
    </source>
</evidence>
<comment type="caution">
    <text evidence="1">The sequence shown here is derived from an EMBL/GenBank/DDBJ whole genome shotgun (WGS) entry which is preliminary data.</text>
</comment>
<dbReference type="RefSeq" id="WP_200211131.1">
    <property type="nucleotide sequence ID" value="NZ_BAABGU010000022.1"/>
</dbReference>
<proteinExistence type="predicted"/>
<organism evidence="1 2">
    <name type="scientific">Micromonospora coerulea</name>
    <dbReference type="NCBI Taxonomy" id="47856"/>
    <lineage>
        <taxon>Bacteria</taxon>
        <taxon>Bacillati</taxon>
        <taxon>Actinomycetota</taxon>
        <taxon>Actinomycetes</taxon>
        <taxon>Micromonosporales</taxon>
        <taxon>Micromonosporaceae</taxon>
        <taxon>Micromonospora</taxon>
    </lineage>
</organism>
<protein>
    <submittedName>
        <fullName evidence="1">Uncharacterized protein</fullName>
    </submittedName>
</protein>
<dbReference type="Proteomes" id="UP001500307">
    <property type="component" value="Unassembled WGS sequence"/>
</dbReference>
<evidence type="ECO:0000313" key="1">
    <source>
        <dbReference type="EMBL" id="GAA4573849.1"/>
    </source>
</evidence>
<keyword evidence="2" id="KW-1185">Reference proteome</keyword>